<dbReference type="Proteomes" id="UP001597383">
    <property type="component" value="Unassembled WGS sequence"/>
</dbReference>
<reference evidence="2" key="1">
    <citation type="journal article" date="2019" name="Int. J. Syst. Evol. Microbiol.">
        <title>The Global Catalogue of Microorganisms (GCM) 10K type strain sequencing project: providing services to taxonomists for standard genome sequencing and annotation.</title>
        <authorList>
            <consortium name="The Broad Institute Genomics Platform"/>
            <consortium name="The Broad Institute Genome Sequencing Center for Infectious Disease"/>
            <person name="Wu L."/>
            <person name="Ma J."/>
        </authorList>
    </citation>
    <scope>NUCLEOTIDE SEQUENCE [LARGE SCALE GENOMIC DNA]</scope>
    <source>
        <strain evidence="2">R28</strain>
    </source>
</reference>
<sequence length="74" mass="8517">MRDMDYKINDRTFFINKEVVILKIIPTFQLAEVRYVCSFTSFMVDVNALSETADESSSLSIKLLGGLENDTRIY</sequence>
<keyword evidence="2" id="KW-1185">Reference proteome</keyword>
<organism evidence="1 2">
    <name type="scientific">Ornithinibacillus salinisoli</name>
    <dbReference type="NCBI Taxonomy" id="1848459"/>
    <lineage>
        <taxon>Bacteria</taxon>
        <taxon>Bacillati</taxon>
        <taxon>Bacillota</taxon>
        <taxon>Bacilli</taxon>
        <taxon>Bacillales</taxon>
        <taxon>Bacillaceae</taxon>
        <taxon>Ornithinibacillus</taxon>
    </lineage>
</organism>
<evidence type="ECO:0000313" key="1">
    <source>
        <dbReference type="EMBL" id="MFD2046613.1"/>
    </source>
</evidence>
<proteinExistence type="predicted"/>
<protein>
    <submittedName>
        <fullName evidence="1">Uncharacterized protein</fullName>
    </submittedName>
</protein>
<dbReference type="RefSeq" id="WP_377558662.1">
    <property type="nucleotide sequence ID" value="NZ_JBHUHQ010000040.1"/>
</dbReference>
<name>A0ABW4W593_9BACI</name>
<comment type="caution">
    <text evidence="1">The sequence shown here is derived from an EMBL/GenBank/DDBJ whole genome shotgun (WGS) entry which is preliminary data.</text>
</comment>
<dbReference type="EMBL" id="JBHUHQ010000040">
    <property type="protein sequence ID" value="MFD2046613.1"/>
    <property type="molecule type" value="Genomic_DNA"/>
</dbReference>
<gene>
    <name evidence="1" type="ORF">ACFSJF_20295</name>
</gene>
<evidence type="ECO:0000313" key="2">
    <source>
        <dbReference type="Proteomes" id="UP001597383"/>
    </source>
</evidence>
<accession>A0ABW4W593</accession>